<gene>
    <name evidence="2" type="ORF">QTP70_002329</name>
</gene>
<organism evidence="2 3">
    <name type="scientific">Hemibagrus guttatus</name>
    <dbReference type="NCBI Taxonomy" id="175788"/>
    <lineage>
        <taxon>Eukaryota</taxon>
        <taxon>Metazoa</taxon>
        <taxon>Chordata</taxon>
        <taxon>Craniata</taxon>
        <taxon>Vertebrata</taxon>
        <taxon>Euteleostomi</taxon>
        <taxon>Actinopterygii</taxon>
        <taxon>Neopterygii</taxon>
        <taxon>Teleostei</taxon>
        <taxon>Ostariophysi</taxon>
        <taxon>Siluriformes</taxon>
        <taxon>Bagridae</taxon>
        <taxon>Hemibagrus</taxon>
    </lineage>
</organism>
<protein>
    <submittedName>
        <fullName evidence="2">Uncharacterized protein</fullName>
    </submittedName>
</protein>
<evidence type="ECO:0000313" key="2">
    <source>
        <dbReference type="EMBL" id="KAK3517278.1"/>
    </source>
</evidence>
<dbReference type="AlphaFoldDB" id="A0AAE0QAT2"/>
<evidence type="ECO:0000313" key="3">
    <source>
        <dbReference type="Proteomes" id="UP001274896"/>
    </source>
</evidence>
<sequence length="142" mass="15879">MELDMEREIRLWELDLRVKEFTSMPSTQLGLPPLPVPVPKPESPAPPPVIPTPEEIVDSNSSFAITKHIALVPPFRETEIDTYFSVFERIANSLKWPKELWTLLLQCKLVGKAQEARLPTRQTLAPPKKSGPAMGPGEELGT</sequence>
<feature type="region of interest" description="Disordered" evidence="1">
    <location>
        <begin position="118"/>
        <end position="142"/>
    </location>
</feature>
<proteinExistence type="predicted"/>
<dbReference type="EMBL" id="JAUCMX010000018">
    <property type="protein sequence ID" value="KAK3517278.1"/>
    <property type="molecule type" value="Genomic_DNA"/>
</dbReference>
<dbReference type="Proteomes" id="UP001274896">
    <property type="component" value="Unassembled WGS sequence"/>
</dbReference>
<name>A0AAE0QAT2_9TELE</name>
<comment type="caution">
    <text evidence="2">The sequence shown here is derived from an EMBL/GenBank/DDBJ whole genome shotgun (WGS) entry which is preliminary data.</text>
</comment>
<feature type="compositionally biased region" description="Pro residues" evidence="1">
    <location>
        <begin position="32"/>
        <end position="51"/>
    </location>
</feature>
<feature type="region of interest" description="Disordered" evidence="1">
    <location>
        <begin position="30"/>
        <end position="51"/>
    </location>
</feature>
<reference evidence="2" key="1">
    <citation type="submission" date="2023-06" db="EMBL/GenBank/DDBJ databases">
        <title>Male Hemibagrus guttatus genome.</title>
        <authorList>
            <person name="Bian C."/>
        </authorList>
    </citation>
    <scope>NUCLEOTIDE SEQUENCE</scope>
    <source>
        <strain evidence="2">Male_cb2023</strain>
        <tissue evidence="2">Muscle</tissue>
    </source>
</reference>
<keyword evidence="3" id="KW-1185">Reference proteome</keyword>
<evidence type="ECO:0000256" key="1">
    <source>
        <dbReference type="SAM" id="MobiDB-lite"/>
    </source>
</evidence>
<accession>A0AAE0QAT2</accession>